<proteinExistence type="predicted"/>
<dbReference type="EMBL" id="UAVU01000009">
    <property type="protein sequence ID" value="SQC92495.1"/>
    <property type="molecule type" value="Genomic_DNA"/>
</dbReference>
<accession>A0A2X3JCC7</accession>
<dbReference type="InterPro" id="IPR010069">
    <property type="entry name" value="CdiA_FHA1_rpt"/>
</dbReference>
<evidence type="ECO:0000313" key="1">
    <source>
        <dbReference type="EMBL" id="SQC92495.1"/>
    </source>
</evidence>
<name>A0A2X3JCC7_9ENTR</name>
<evidence type="ECO:0000313" key="2">
    <source>
        <dbReference type="Proteomes" id="UP000251197"/>
    </source>
</evidence>
<dbReference type="Proteomes" id="UP000251197">
    <property type="component" value="Unassembled WGS sequence"/>
</dbReference>
<gene>
    <name evidence="1" type="primary">fhaB_3</name>
    <name evidence="1" type="ORF">NCTC12120_05692</name>
</gene>
<dbReference type="NCBIfam" id="TIGR01731">
    <property type="entry name" value="fil_hemag_20aa"/>
    <property type="match status" value="2"/>
</dbReference>
<sequence length="151" mass="15239">MDNAGKLTAGRDIALSADQLTNGGQVTANGSLNAKAGSFNNSGNMQAQHNIQLDLGSFTHSGQMLAGAGLTAATGDAWVDGMLSSGTDQAWTSRNAFTIGPNGQLLSTGKLALQADSFSNAGTINGKQDVTLSSKQFYGQQGSSLASGGQP</sequence>
<protein>
    <submittedName>
        <fullName evidence="1">Filamentous hemagglutinin</fullName>
    </submittedName>
</protein>
<reference evidence="1 2" key="1">
    <citation type="submission" date="2018-06" db="EMBL/GenBank/DDBJ databases">
        <authorList>
            <consortium name="Pathogen Informatics"/>
            <person name="Doyle S."/>
        </authorList>
    </citation>
    <scope>NUCLEOTIDE SEQUENCE [LARGE SCALE GENOMIC DNA]</scope>
    <source>
        <strain evidence="1 2">NCTC12120</strain>
    </source>
</reference>
<organism evidence="1 2">
    <name type="scientific">Cedecea neteri</name>
    <dbReference type="NCBI Taxonomy" id="158822"/>
    <lineage>
        <taxon>Bacteria</taxon>
        <taxon>Pseudomonadati</taxon>
        <taxon>Pseudomonadota</taxon>
        <taxon>Gammaproteobacteria</taxon>
        <taxon>Enterobacterales</taxon>
        <taxon>Enterobacteriaceae</taxon>
        <taxon>Cedecea</taxon>
    </lineage>
</organism>
<dbReference type="AlphaFoldDB" id="A0A2X3JCC7"/>
<dbReference type="Pfam" id="PF05594">
    <property type="entry name" value="Fil_haemagg"/>
    <property type="match status" value="2"/>
</dbReference>
<dbReference type="InterPro" id="IPR008619">
    <property type="entry name" value="Filamentous_hemagglutn_rpt"/>
</dbReference>